<feature type="region of interest" description="Disordered" evidence="5">
    <location>
        <begin position="288"/>
        <end position="316"/>
    </location>
</feature>
<dbReference type="PRINTS" id="PR00405">
    <property type="entry name" value="REVINTRACTNG"/>
</dbReference>
<reference evidence="7" key="1">
    <citation type="journal article" date="2025" name="Foods">
        <title>Unveiling the Microbial Signatures of Arabica Coffee Cherries: Insights into Ripeness Specific Diversity, Functional Traits, and Implications for Quality and Safety.</title>
        <authorList>
            <consortium name="RefSeq"/>
            <person name="Tenea G.N."/>
            <person name="Cifuentes V."/>
            <person name="Reyes P."/>
            <person name="Cevallos-Vallejos M."/>
        </authorList>
    </citation>
    <scope>NUCLEOTIDE SEQUENCE [LARGE SCALE GENOMIC DNA]</scope>
</reference>
<dbReference type="PANTHER" id="PTHR46085">
    <property type="entry name" value="ARFGAP/RECO-RELATED"/>
    <property type="match status" value="1"/>
</dbReference>
<dbReference type="Proteomes" id="UP001652660">
    <property type="component" value="Chromosome 8c"/>
</dbReference>
<evidence type="ECO:0000256" key="5">
    <source>
        <dbReference type="SAM" id="MobiDB-lite"/>
    </source>
</evidence>
<accession>A0A6P6U0U7</accession>
<dbReference type="RefSeq" id="XP_071918399.1">
    <property type="nucleotide sequence ID" value="XM_072062298.1"/>
</dbReference>
<feature type="region of interest" description="Disordered" evidence="5">
    <location>
        <begin position="242"/>
        <end position="268"/>
    </location>
</feature>
<dbReference type="GO" id="GO:0005096">
    <property type="term" value="F:GTPase activator activity"/>
    <property type="evidence" value="ECO:0007669"/>
    <property type="project" value="InterPro"/>
</dbReference>
<dbReference type="InterPro" id="IPR044820">
    <property type="entry name" value="AGD14-like"/>
</dbReference>
<proteinExistence type="predicted"/>
<dbReference type="FunFam" id="1.10.220.150:FF:000005">
    <property type="entry name" value="Arf-GAP domain and FG repeat-containing protein 1"/>
    <property type="match status" value="1"/>
</dbReference>
<evidence type="ECO:0000256" key="1">
    <source>
        <dbReference type="ARBA" id="ARBA00022723"/>
    </source>
</evidence>
<evidence type="ECO:0000313" key="9">
    <source>
        <dbReference type="RefSeq" id="XP_071918399.1"/>
    </source>
</evidence>
<dbReference type="PANTHER" id="PTHR46085:SF16">
    <property type="entry name" value="ARFGAP_RECO-LIKE ZINC FINGER DOMAIN-CONTAINING PROTEIN"/>
    <property type="match status" value="1"/>
</dbReference>
<dbReference type="AlphaFoldDB" id="A0A6P6U0U7"/>
<feature type="region of interest" description="Disordered" evidence="5">
    <location>
        <begin position="678"/>
        <end position="716"/>
    </location>
</feature>
<dbReference type="RefSeq" id="XP_027084178.1">
    <property type="nucleotide sequence ID" value="XM_027228377.1"/>
</dbReference>
<evidence type="ECO:0000256" key="2">
    <source>
        <dbReference type="ARBA" id="ARBA00022771"/>
    </source>
</evidence>
<dbReference type="CDD" id="cd08838">
    <property type="entry name" value="ArfGap_AGFG"/>
    <property type="match status" value="1"/>
</dbReference>
<dbReference type="InterPro" id="IPR038508">
    <property type="entry name" value="ArfGAP_dom_sf"/>
</dbReference>
<dbReference type="Pfam" id="PF01412">
    <property type="entry name" value="ArfGap"/>
    <property type="match status" value="1"/>
</dbReference>
<keyword evidence="2 4" id="KW-0863">Zinc-finger</keyword>
<feature type="region of interest" description="Disordered" evidence="5">
    <location>
        <begin position="593"/>
        <end position="614"/>
    </location>
</feature>
<evidence type="ECO:0000256" key="4">
    <source>
        <dbReference type="PROSITE-ProRule" id="PRU00288"/>
    </source>
</evidence>
<organism evidence="7 8">
    <name type="scientific">Coffea arabica</name>
    <name type="common">Arabian coffee</name>
    <dbReference type="NCBI Taxonomy" id="13443"/>
    <lineage>
        <taxon>Eukaryota</taxon>
        <taxon>Viridiplantae</taxon>
        <taxon>Streptophyta</taxon>
        <taxon>Embryophyta</taxon>
        <taxon>Tracheophyta</taxon>
        <taxon>Spermatophyta</taxon>
        <taxon>Magnoliopsida</taxon>
        <taxon>eudicotyledons</taxon>
        <taxon>Gunneridae</taxon>
        <taxon>Pentapetalae</taxon>
        <taxon>asterids</taxon>
        <taxon>lamiids</taxon>
        <taxon>Gentianales</taxon>
        <taxon>Rubiaceae</taxon>
        <taxon>Ixoroideae</taxon>
        <taxon>Gardenieae complex</taxon>
        <taxon>Bertiereae - Coffeeae clade</taxon>
        <taxon>Coffeeae</taxon>
        <taxon>Coffea</taxon>
    </lineage>
</organism>
<keyword evidence="1" id="KW-0479">Metal-binding</keyword>
<evidence type="ECO:0000259" key="6">
    <source>
        <dbReference type="PROSITE" id="PS50115"/>
    </source>
</evidence>
<protein>
    <submittedName>
        <fullName evidence="8">Probable ADP-ribosylation factor GTPase-activating protein AGD14</fullName>
    </submittedName>
</protein>
<dbReference type="PROSITE" id="PS50115">
    <property type="entry name" value="ARFGAP"/>
    <property type="match status" value="1"/>
</dbReference>
<feature type="domain" description="Arf-GAP" evidence="6">
    <location>
        <begin position="13"/>
        <end position="131"/>
    </location>
</feature>
<gene>
    <name evidence="8 9" type="primary">LOC113706470</name>
</gene>
<dbReference type="Gene3D" id="1.10.220.150">
    <property type="entry name" value="Arf GTPase activating protein"/>
    <property type="match status" value="1"/>
</dbReference>
<name>A0A6P6U0U7_COFAR</name>
<dbReference type="GO" id="GO:0008270">
    <property type="term" value="F:zinc ion binding"/>
    <property type="evidence" value="ECO:0007669"/>
    <property type="project" value="UniProtKB-KW"/>
</dbReference>
<reference evidence="8" key="2">
    <citation type="submission" date="2025-04" db="UniProtKB">
        <authorList>
            <consortium name="RefSeq"/>
        </authorList>
    </citation>
    <scope>IDENTIFICATION</scope>
    <source>
        <tissue evidence="8 9">Leaves</tissue>
    </source>
</reference>
<dbReference type="GeneID" id="113706470"/>
<dbReference type="OrthoDB" id="6036at2759"/>
<feature type="compositionally biased region" description="Basic and acidic residues" evidence="5">
    <location>
        <begin position="258"/>
        <end position="267"/>
    </location>
</feature>
<evidence type="ECO:0000313" key="7">
    <source>
        <dbReference type="Proteomes" id="UP001652660"/>
    </source>
</evidence>
<evidence type="ECO:0000313" key="8">
    <source>
        <dbReference type="RefSeq" id="XP_027084178.1"/>
    </source>
</evidence>
<dbReference type="InterPro" id="IPR037278">
    <property type="entry name" value="ARFGAP/RecO"/>
</dbReference>
<keyword evidence="7" id="KW-1185">Reference proteome</keyword>
<keyword evidence="3" id="KW-0862">Zinc</keyword>
<sequence>MLKGKVKEEERIEKIIRGLLKLPENKRCINCNSLGPQYVCTTFLTFICTNCSGVHREFTHRVKSVSMAKFSAEEVDALQAGGNERARQIYLKEWDPHRNYFPDGSNLHRLRDFIKHVYIDRKYAGVRRNDKLSMVKASAKEDLQERHSFETSRRGAREEFFHTDDARRDDFFERHSFEHSFLSRNDGRNLKNHIDARNSPRYKQEMLKSGSQNSRAPRFEIVDDRFRENGYGSVRKVLTHRYSDTESRARSSSPISQKSRDISKEPAIRPLNDILDDKIPPLKVGESPKANAVDGSGHVQTAGSYTIPGSVDKKEEENKKVNTLNSLIDFDANLEPSATTAVVQTQQTVPVGDGSKSAAMSSANEKASNAPNANSLELLLFGLAHPAGSMPEMSPGGDNPAAIVGSSNPDVGTVTNNVAITTASHIENAAPCPGNSSDSKDKLADAPTLPALQQSEPFGAPPVNSNFTAQKATASLEAANNESLTSEPEHAKVQPTNTSFGQATQVVPQAANDTSLGNELLSGRKELPADLFTSSYSSFAAAVPGWQSTSPYGMGYGTQYHVTAMSMGAHQDSVKSRNPFDIGDDGPLAQGTMLPSMSPLQGQMPNMSTSQGLQPQVVPYSSATQTHGPPYGIMRPPGVYMGQQIANNILPSRPQGANTFHVNDAAFASLNPIKQSSGMNDDTAFSSLNPIQQSHGVNPSSATPQSYSLTGGNPFG</sequence>
<dbReference type="SUPFAM" id="SSF57863">
    <property type="entry name" value="ArfGap/RecO-like zinc finger"/>
    <property type="match status" value="1"/>
</dbReference>
<dbReference type="InterPro" id="IPR001164">
    <property type="entry name" value="ArfGAP_dom"/>
</dbReference>
<evidence type="ECO:0000256" key="3">
    <source>
        <dbReference type="ARBA" id="ARBA00022833"/>
    </source>
</evidence>
<dbReference type="SMART" id="SM00105">
    <property type="entry name" value="ArfGap"/>
    <property type="match status" value="1"/>
</dbReference>